<accession>A0A5J5FA79</accession>
<proteinExistence type="predicted"/>
<evidence type="ECO:0000256" key="1">
    <source>
        <dbReference type="SAM" id="MobiDB-lite"/>
    </source>
</evidence>
<sequence length="142" mass="15867">MCLAVTVLLFPFYFVGRVVPLSFAWVVDELLCCCSRFDSANDVFVRTCTFVLSFLCMHIYGGFIHPMFSFFLLSYPHTRVISASAFHSFPRLRFIPSTAVRAGSGAPKMTSLHCFLAAKKMSRSHDASRASHSANSKQDPRA</sequence>
<comment type="caution">
    <text evidence="2">The sequence shown here is derived from an EMBL/GenBank/DDBJ whole genome shotgun (WGS) entry which is preliminary data.</text>
</comment>
<dbReference type="EMBL" id="VXIS01000005">
    <property type="protein sequence ID" value="KAA8914472.1"/>
    <property type="molecule type" value="Genomic_DNA"/>
</dbReference>
<protein>
    <submittedName>
        <fullName evidence="2">Uncharacterized protein</fullName>
    </submittedName>
</protein>
<gene>
    <name evidence="2" type="ORF">FN846DRAFT_560161</name>
</gene>
<name>A0A5J5FA79_9PEZI</name>
<dbReference type="AlphaFoldDB" id="A0A5J5FA79"/>
<dbReference type="InParanoid" id="A0A5J5FA79"/>
<dbReference type="Proteomes" id="UP000326924">
    <property type="component" value="Unassembled WGS sequence"/>
</dbReference>
<reference evidence="2 3" key="1">
    <citation type="submission" date="2019-09" db="EMBL/GenBank/DDBJ databases">
        <title>Draft genome of the ectomycorrhizal ascomycete Sphaerosporella brunnea.</title>
        <authorList>
            <consortium name="DOE Joint Genome Institute"/>
            <person name="Benucci G.M."/>
            <person name="Marozzi G."/>
            <person name="Antonielli L."/>
            <person name="Sanchez S."/>
            <person name="Marco P."/>
            <person name="Wang X."/>
            <person name="Falini L.B."/>
            <person name="Barry K."/>
            <person name="Haridas S."/>
            <person name="Lipzen A."/>
            <person name="Labutti K."/>
            <person name="Grigoriev I.V."/>
            <person name="Murat C."/>
            <person name="Martin F."/>
            <person name="Albertini E."/>
            <person name="Donnini D."/>
            <person name="Bonito G."/>
        </authorList>
    </citation>
    <scope>NUCLEOTIDE SEQUENCE [LARGE SCALE GENOMIC DNA]</scope>
    <source>
        <strain evidence="2 3">Sb_GMNB300</strain>
    </source>
</reference>
<evidence type="ECO:0000313" key="3">
    <source>
        <dbReference type="Proteomes" id="UP000326924"/>
    </source>
</evidence>
<organism evidence="2 3">
    <name type="scientific">Sphaerosporella brunnea</name>
    <dbReference type="NCBI Taxonomy" id="1250544"/>
    <lineage>
        <taxon>Eukaryota</taxon>
        <taxon>Fungi</taxon>
        <taxon>Dikarya</taxon>
        <taxon>Ascomycota</taxon>
        <taxon>Pezizomycotina</taxon>
        <taxon>Pezizomycetes</taxon>
        <taxon>Pezizales</taxon>
        <taxon>Pyronemataceae</taxon>
        <taxon>Sphaerosporella</taxon>
    </lineage>
</organism>
<feature type="region of interest" description="Disordered" evidence="1">
    <location>
        <begin position="123"/>
        <end position="142"/>
    </location>
</feature>
<evidence type="ECO:0000313" key="2">
    <source>
        <dbReference type="EMBL" id="KAA8914472.1"/>
    </source>
</evidence>
<keyword evidence="3" id="KW-1185">Reference proteome</keyword>